<protein>
    <submittedName>
        <fullName evidence="1">Uncharacterized protein</fullName>
    </submittedName>
</protein>
<organism evidence="1 2">
    <name type="scientific">Schistosoma margrebowiei</name>
    <dbReference type="NCBI Taxonomy" id="48269"/>
    <lineage>
        <taxon>Eukaryota</taxon>
        <taxon>Metazoa</taxon>
        <taxon>Spiralia</taxon>
        <taxon>Lophotrochozoa</taxon>
        <taxon>Platyhelminthes</taxon>
        <taxon>Trematoda</taxon>
        <taxon>Digenea</taxon>
        <taxon>Strigeidida</taxon>
        <taxon>Schistosomatoidea</taxon>
        <taxon>Schistosomatidae</taxon>
        <taxon>Schistosoma</taxon>
    </lineage>
</organism>
<name>A0A183M4U6_9TREM</name>
<accession>A0A183M4U6</accession>
<sequence>MFTFLGCSNYITLILNSSGSNQRMPMTSFSCTCSISRWIT</sequence>
<proteinExistence type="predicted"/>
<keyword evidence="2" id="KW-1185">Reference proteome</keyword>
<gene>
    <name evidence="1" type="ORF">SMRZ_LOCUS11071</name>
</gene>
<reference evidence="1 2" key="1">
    <citation type="submission" date="2018-11" db="EMBL/GenBank/DDBJ databases">
        <authorList>
            <consortium name="Pathogen Informatics"/>
        </authorList>
    </citation>
    <scope>NUCLEOTIDE SEQUENCE [LARGE SCALE GENOMIC DNA]</scope>
    <source>
        <strain evidence="1 2">Zambia</strain>
    </source>
</reference>
<dbReference type="EMBL" id="UZAI01006043">
    <property type="protein sequence ID" value="VDO93439.1"/>
    <property type="molecule type" value="Genomic_DNA"/>
</dbReference>
<evidence type="ECO:0000313" key="1">
    <source>
        <dbReference type="EMBL" id="VDO93439.1"/>
    </source>
</evidence>
<dbReference type="Proteomes" id="UP000277204">
    <property type="component" value="Unassembled WGS sequence"/>
</dbReference>
<evidence type="ECO:0000313" key="2">
    <source>
        <dbReference type="Proteomes" id="UP000277204"/>
    </source>
</evidence>
<dbReference type="AlphaFoldDB" id="A0A183M4U6"/>